<keyword evidence="2" id="KW-1185">Reference proteome</keyword>
<comment type="caution">
    <text evidence="1">The sequence shown here is derived from an EMBL/GenBank/DDBJ whole genome shotgun (WGS) entry which is preliminary data.</text>
</comment>
<dbReference type="Proteomes" id="UP000197068">
    <property type="component" value="Unassembled WGS sequence"/>
</dbReference>
<organism evidence="1 2">
    <name type="scientific">Colwellia marinimaniae</name>
    <dbReference type="NCBI Taxonomy" id="1513592"/>
    <lineage>
        <taxon>Bacteria</taxon>
        <taxon>Pseudomonadati</taxon>
        <taxon>Pseudomonadota</taxon>
        <taxon>Gammaproteobacteria</taxon>
        <taxon>Alteromonadales</taxon>
        <taxon>Colwelliaceae</taxon>
        <taxon>Colwellia</taxon>
    </lineage>
</organism>
<accession>A0ABQ0MXA7</accession>
<protein>
    <submittedName>
        <fullName evidence="1">Uncharacterized protein</fullName>
    </submittedName>
</protein>
<evidence type="ECO:0000313" key="1">
    <source>
        <dbReference type="EMBL" id="GAW96929.1"/>
    </source>
</evidence>
<gene>
    <name evidence="1" type="ORF">MTCD1_02552</name>
</gene>
<reference evidence="1 2" key="1">
    <citation type="submission" date="2017-06" db="EMBL/GenBank/DDBJ databases">
        <title>Whole Genome Sequences of Colwellia marinimaniae MTCD1.</title>
        <authorList>
            <person name="Kusumoto H."/>
            <person name="Inoue M."/>
            <person name="Tanikawa K."/>
            <person name="Maeji H."/>
            <person name="Cameron J.H."/>
            <person name="Bartlett D.H."/>
        </authorList>
    </citation>
    <scope>NUCLEOTIDE SEQUENCE [LARGE SCALE GENOMIC DNA]</scope>
    <source>
        <strain evidence="1 2">MTCD1</strain>
    </source>
</reference>
<dbReference type="EMBL" id="BDQM01000022">
    <property type="protein sequence ID" value="GAW96929.1"/>
    <property type="molecule type" value="Genomic_DNA"/>
</dbReference>
<sequence length="72" mass="8236">MAYCGLGLILYISTHQKRCETEVENVRNHTSYDRFRGTLSPRVFDGGLKYSVTKVESLGLSPDVFVKYNLVY</sequence>
<evidence type="ECO:0000313" key="2">
    <source>
        <dbReference type="Proteomes" id="UP000197068"/>
    </source>
</evidence>
<proteinExistence type="predicted"/>
<name>A0ABQ0MXA7_9GAMM</name>